<dbReference type="PIRSF" id="PIRSF021700">
    <property type="entry name" value="3_dmu_93_MTrfase"/>
    <property type="match status" value="1"/>
</dbReference>
<gene>
    <name evidence="2" type="ORF">ACFOLH_17090</name>
</gene>
<dbReference type="InterPro" id="IPR029068">
    <property type="entry name" value="Glyas_Bleomycin-R_OHBP_Dase"/>
</dbReference>
<evidence type="ECO:0000259" key="1">
    <source>
        <dbReference type="Pfam" id="PF06983"/>
    </source>
</evidence>
<dbReference type="PANTHER" id="PTHR33990:SF2">
    <property type="entry name" value="PHNB-LIKE DOMAIN-CONTAINING PROTEIN"/>
    <property type="match status" value="1"/>
</dbReference>
<keyword evidence="3" id="KW-1185">Reference proteome</keyword>
<dbReference type="PANTHER" id="PTHR33990">
    <property type="entry name" value="PROTEIN YJDN-RELATED"/>
    <property type="match status" value="1"/>
</dbReference>
<proteinExistence type="predicted"/>
<feature type="domain" description="PhnB-like" evidence="1">
    <location>
        <begin position="3"/>
        <end position="119"/>
    </location>
</feature>
<evidence type="ECO:0000313" key="3">
    <source>
        <dbReference type="Proteomes" id="UP001595685"/>
    </source>
</evidence>
<dbReference type="InterPro" id="IPR009725">
    <property type="entry name" value="3_dmu_93_MTrfase"/>
</dbReference>
<dbReference type="InterPro" id="IPR028973">
    <property type="entry name" value="PhnB-like"/>
</dbReference>
<dbReference type="Pfam" id="PF06983">
    <property type="entry name" value="3-dmu-9_3-mt"/>
    <property type="match status" value="1"/>
</dbReference>
<dbReference type="Gene3D" id="3.10.180.10">
    <property type="entry name" value="2,3-Dihydroxybiphenyl 1,2-Dioxygenase, domain 1"/>
    <property type="match status" value="1"/>
</dbReference>
<comment type="caution">
    <text evidence="2">The sequence shown here is derived from an EMBL/GenBank/DDBJ whole genome shotgun (WGS) entry which is preliminary data.</text>
</comment>
<protein>
    <submittedName>
        <fullName evidence="2">VOC family protein</fullName>
    </submittedName>
</protein>
<name>A0ABV7WKZ7_9MICO</name>
<sequence>MPSITPCLWFDRDAERAAELYVSVFPRSEVLSVSRYGPGMPGPLQEGDALTVQVSLDGNAFTLLNGGPQFPHSEAVSFQIACADQEETDRYWDRLTADGGQESMCGWLKDPFGVSWQVVPTELPALLSDPVPARAQAATQAMLSMRRIVVADVLAAADAAAPPQG</sequence>
<dbReference type="CDD" id="cd06588">
    <property type="entry name" value="PhnB_like"/>
    <property type="match status" value="1"/>
</dbReference>
<accession>A0ABV7WKZ7</accession>
<reference evidence="3" key="1">
    <citation type="journal article" date="2019" name="Int. J. Syst. Evol. Microbiol.">
        <title>The Global Catalogue of Microorganisms (GCM) 10K type strain sequencing project: providing services to taxonomists for standard genome sequencing and annotation.</title>
        <authorList>
            <consortium name="The Broad Institute Genomics Platform"/>
            <consortium name="The Broad Institute Genome Sequencing Center for Infectious Disease"/>
            <person name="Wu L."/>
            <person name="Ma J."/>
        </authorList>
    </citation>
    <scope>NUCLEOTIDE SEQUENCE [LARGE SCALE GENOMIC DNA]</scope>
    <source>
        <strain evidence="3">NCAIM B.02333</strain>
    </source>
</reference>
<dbReference type="RefSeq" id="WP_340294749.1">
    <property type="nucleotide sequence ID" value="NZ_JBBEOI010000179.1"/>
</dbReference>
<organism evidence="2 3">
    <name type="scientific">Aquipuribacter hungaricus</name>
    <dbReference type="NCBI Taxonomy" id="545624"/>
    <lineage>
        <taxon>Bacteria</taxon>
        <taxon>Bacillati</taxon>
        <taxon>Actinomycetota</taxon>
        <taxon>Actinomycetes</taxon>
        <taxon>Micrococcales</taxon>
        <taxon>Intrasporangiaceae</taxon>
        <taxon>Aquipuribacter</taxon>
    </lineage>
</organism>
<dbReference type="Proteomes" id="UP001595685">
    <property type="component" value="Unassembled WGS sequence"/>
</dbReference>
<evidence type="ECO:0000313" key="2">
    <source>
        <dbReference type="EMBL" id="MFC3690064.1"/>
    </source>
</evidence>
<dbReference type="EMBL" id="JBHRWW010000015">
    <property type="protein sequence ID" value="MFC3690064.1"/>
    <property type="molecule type" value="Genomic_DNA"/>
</dbReference>
<dbReference type="SUPFAM" id="SSF54593">
    <property type="entry name" value="Glyoxalase/Bleomycin resistance protein/Dihydroxybiphenyl dioxygenase"/>
    <property type="match status" value="1"/>
</dbReference>